<dbReference type="InParanoid" id="A0A1D6NTT3"/>
<organism evidence="2">
    <name type="scientific">Zea mays</name>
    <name type="common">Maize</name>
    <dbReference type="NCBI Taxonomy" id="4577"/>
    <lineage>
        <taxon>Eukaryota</taxon>
        <taxon>Viridiplantae</taxon>
        <taxon>Streptophyta</taxon>
        <taxon>Embryophyta</taxon>
        <taxon>Tracheophyta</taxon>
        <taxon>Spermatophyta</taxon>
        <taxon>Magnoliopsida</taxon>
        <taxon>Liliopsida</taxon>
        <taxon>Poales</taxon>
        <taxon>Poaceae</taxon>
        <taxon>PACMAD clade</taxon>
        <taxon>Panicoideae</taxon>
        <taxon>Andropogonodae</taxon>
        <taxon>Andropogoneae</taxon>
        <taxon>Tripsacinae</taxon>
        <taxon>Zea</taxon>
    </lineage>
</organism>
<dbReference type="PaxDb" id="4577-AC212720.3_FGP006"/>
<feature type="region of interest" description="Disordered" evidence="1">
    <location>
        <begin position="1"/>
        <end position="38"/>
    </location>
</feature>
<gene>
    <name evidence="2" type="ORF">ZEAMMB73_Zm00001d045114</name>
</gene>
<proteinExistence type="predicted"/>
<dbReference type="IntAct" id="A0A1D6NTT3">
    <property type="interactions" value="6"/>
</dbReference>
<accession>A0A1D6NTT3</accession>
<evidence type="ECO:0000256" key="1">
    <source>
        <dbReference type="SAM" id="MobiDB-lite"/>
    </source>
</evidence>
<evidence type="ECO:0000313" key="2">
    <source>
        <dbReference type="EMBL" id="AQL01597.1"/>
    </source>
</evidence>
<sequence length="219" mass="23699">MEGSVRLGDLKPSPSHIKPSPSPDTGEPFLASQPPPSLGLRDLARIDVCSPAVSSRTLPPCPVADVSRPAPPGQMTPPCPASVLPTLAAPHRGPKPNTESCFRYDVPRPMKWIPTGMDPNSACRVIVKVPAYVELPYQEYHVTENLKFVVDKDTTNWMDFLADLKLKIKHGKEQVRRNKKTSSVAVSNQLEGGTSNVAESNQLQVVESNVDASNTLEGA</sequence>
<protein>
    <submittedName>
        <fullName evidence="2">Uncharacterized protein</fullName>
    </submittedName>
</protein>
<feature type="region of interest" description="Disordered" evidence="1">
    <location>
        <begin position="178"/>
        <end position="199"/>
    </location>
</feature>
<name>A0A1D6NTT3_MAIZE</name>
<dbReference type="AlphaFoldDB" id="A0A1D6NTT3"/>
<dbReference type="EMBL" id="CM000785">
    <property type="protein sequence ID" value="AQL01597.1"/>
    <property type="molecule type" value="Genomic_DNA"/>
</dbReference>
<feature type="compositionally biased region" description="Polar residues" evidence="1">
    <location>
        <begin position="181"/>
        <end position="199"/>
    </location>
</feature>
<reference evidence="2" key="1">
    <citation type="submission" date="2015-12" db="EMBL/GenBank/DDBJ databases">
        <title>Update maize B73 reference genome by single molecule sequencing technologies.</title>
        <authorList>
            <consortium name="Maize Genome Sequencing Project"/>
            <person name="Ware D."/>
        </authorList>
    </citation>
    <scope>NUCLEOTIDE SEQUENCE</scope>
    <source>
        <tissue evidence="2">Seedling</tissue>
    </source>
</reference>